<sequence length="620" mass="69611">MDANSGLIGDKVAAKRSQEDAAVVPRAIENHGVIGDLATIALVATDGTIDFLCWPDFDSPTIFAALLDPERGGMFRIAPELADARVTQQYLPDTNVLLTRWMGDKASGELTDFMYVKNSRSDGSSMVVRRFRVTRGSLKLRMSCTPRFEYARRQLPAKMEEGAVIWRQANGEVLRLLAGVPLVEIDGGVIAEITLQAGEGVDFILDDGDDNAEEATTEEMEDQTVAFWQNWARQSTYRGRWREMVNRSALALKLMTSRKHGSIVAAATFGLPETPGGSRNWDYRATWIRDASFTVYALMRLGYRDEAMAFNDWIGQRASACDAGGRLKIMYAIDGGEVPNEASLEHLHGYGGATPVRVGNNAAEQFQLDIYGELLDSIYLSNKYGHAISHDHWEGVRKVVEFVCDHWEDPDAGIWEMRREPQEFLHSRLMCWVAVDRGIRLATKRSLAAPFSKWHDVRNDIYEDIWKNFWNEEKGHFVQTKGGDTLDASLLLMPLVRFVSATDPRWLSTLTAIGDQLADDGVVHRYRSNDGLDGEEGAFSACSFWYAECLARAGDTKKARRVFESVLNYANHLGLYAEEFDTKAQLAGNFPQAFTHLALISAAFYLDRELDDRNSQEWRP</sequence>
<dbReference type="EMBL" id="CP016286">
    <property type="protein sequence ID" value="ANP85430.1"/>
    <property type="molecule type" value="Genomic_DNA"/>
</dbReference>
<protein>
    <submittedName>
        <fullName evidence="3">Glucoamylase</fullName>
    </submittedName>
</protein>
<dbReference type="InterPro" id="IPR008928">
    <property type="entry name" value="6-hairpin_glycosidase_sf"/>
</dbReference>
<evidence type="ECO:0000259" key="2">
    <source>
        <dbReference type="Pfam" id="PF19291"/>
    </source>
</evidence>
<evidence type="ECO:0000259" key="1">
    <source>
        <dbReference type="Pfam" id="PF00723"/>
    </source>
</evidence>
<dbReference type="Gene3D" id="1.50.10.10">
    <property type="match status" value="1"/>
</dbReference>
<dbReference type="Pfam" id="PF19291">
    <property type="entry name" value="TREH_N"/>
    <property type="match status" value="1"/>
</dbReference>
<dbReference type="Pfam" id="PF00723">
    <property type="entry name" value="Glyco_hydro_15"/>
    <property type="match status" value="1"/>
</dbReference>
<feature type="domain" description="Trehalase-like N-terminal" evidence="2">
    <location>
        <begin position="26"/>
        <end position="220"/>
    </location>
</feature>
<evidence type="ECO:0000313" key="3">
    <source>
        <dbReference type="EMBL" id="ANP85430.1"/>
    </source>
</evidence>
<gene>
    <name evidence="3" type="ORF">BA011_06605</name>
</gene>
<dbReference type="InterPro" id="IPR011613">
    <property type="entry name" value="GH15-like"/>
</dbReference>
<name>A0A1B1C6T1_RHILE</name>
<accession>A0A1B1C6T1</accession>
<dbReference type="PANTHER" id="PTHR31616:SF0">
    <property type="entry name" value="GLUCAN 1,4-ALPHA-GLUCOSIDASE"/>
    <property type="match status" value="1"/>
</dbReference>
<feature type="domain" description="GH15-like" evidence="1">
    <location>
        <begin position="242"/>
        <end position="603"/>
    </location>
</feature>
<dbReference type="GO" id="GO:0004553">
    <property type="term" value="F:hydrolase activity, hydrolyzing O-glycosyl compounds"/>
    <property type="evidence" value="ECO:0007669"/>
    <property type="project" value="TreeGrafter"/>
</dbReference>
<dbReference type="SUPFAM" id="SSF48208">
    <property type="entry name" value="Six-hairpin glycosidases"/>
    <property type="match status" value="1"/>
</dbReference>
<dbReference type="AlphaFoldDB" id="A0A1B1C6T1"/>
<dbReference type="InterPro" id="IPR012341">
    <property type="entry name" value="6hp_glycosidase-like_sf"/>
</dbReference>
<organism evidence="3 4">
    <name type="scientific">Rhizobium leguminosarum</name>
    <dbReference type="NCBI Taxonomy" id="384"/>
    <lineage>
        <taxon>Bacteria</taxon>
        <taxon>Pseudomonadati</taxon>
        <taxon>Pseudomonadota</taxon>
        <taxon>Alphaproteobacteria</taxon>
        <taxon>Hyphomicrobiales</taxon>
        <taxon>Rhizobiaceae</taxon>
        <taxon>Rhizobium/Agrobacterium group</taxon>
        <taxon>Rhizobium</taxon>
    </lineage>
</organism>
<dbReference type="RefSeq" id="WP_065279842.1">
    <property type="nucleotide sequence ID" value="NZ_CP016286.1"/>
</dbReference>
<proteinExistence type="predicted"/>
<reference evidence="3 4" key="1">
    <citation type="submission" date="2016-06" db="EMBL/GenBank/DDBJ databases">
        <title>Microsymbionts genomes from the relict species Vavilovia formosa.</title>
        <authorList>
            <person name="Chirak E."/>
            <person name="Kimeklis A."/>
            <person name="Andronov E."/>
        </authorList>
    </citation>
    <scope>NUCLEOTIDE SEQUENCE [LARGE SCALE GENOMIC DNA]</scope>
    <source>
        <strain evidence="3 4">Vaf10</strain>
    </source>
</reference>
<dbReference type="PANTHER" id="PTHR31616">
    <property type="entry name" value="TREHALASE"/>
    <property type="match status" value="1"/>
</dbReference>
<dbReference type="GO" id="GO:0005975">
    <property type="term" value="P:carbohydrate metabolic process"/>
    <property type="evidence" value="ECO:0007669"/>
    <property type="project" value="InterPro"/>
</dbReference>
<dbReference type="InterPro" id="IPR045582">
    <property type="entry name" value="Trehalase-like_N"/>
</dbReference>
<dbReference type="Proteomes" id="UP000092691">
    <property type="component" value="Chromosome"/>
</dbReference>
<evidence type="ECO:0000313" key="4">
    <source>
        <dbReference type="Proteomes" id="UP000092691"/>
    </source>
</evidence>